<sequence>MPRADAAHLPPRERQIRDAAWIARCVGRGATAPLGPEDVIALAGRISPRQFRRGERILGDAGAGQPGVCIVRDGHVELSVGTPRGRVVVGVLRPGDVDGDVPLLLGIPVPYTAHALDETVCLVLSPADFESLLSQHPAVSRRWLSSVAQRLATSHGRLISLLGRPLVAQLAGLLVDEAEDGKVQLPQRTLAAMLGVARPSLNKVLKDLERRGLVELGYGSIRLLDEAGLRSMRDS</sequence>
<organism evidence="6 7">
    <name type="scientific">Modestobacter caceresii</name>
    <dbReference type="NCBI Taxonomy" id="1522368"/>
    <lineage>
        <taxon>Bacteria</taxon>
        <taxon>Bacillati</taxon>
        <taxon>Actinomycetota</taxon>
        <taxon>Actinomycetes</taxon>
        <taxon>Geodermatophilales</taxon>
        <taxon>Geodermatophilaceae</taxon>
        <taxon>Modestobacter</taxon>
    </lineage>
</organism>
<evidence type="ECO:0000256" key="2">
    <source>
        <dbReference type="ARBA" id="ARBA00023125"/>
    </source>
</evidence>
<evidence type="ECO:0000259" key="5">
    <source>
        <dbReference type="PROSITE" id="PS51063"/>
    </source>
</evidence>
<dbReference type="GO" id="GO:0003700">
    <property type="term" value="F:DNA-binding transcription factor activity"/>
    <property type="evidence" value="ECO:0007669"/>
    <property type="project" value="TreeGrafter"/>
</dbReference>
<dbReference type="GO" id="GO:0005829">
    <property type="term" value="C:cytosol"/>
    <property type="evidence" value="ECO:0007669"/>
    <property type="project" value="TreeGrafter"/>
</dbReference>
<reference evidence="6 7" key="1">
    <citation type="submission" date="2014-07" db="EMBL/GenBank/DDBJ databases">
        <title>Biosystematic studies on Modestobacter strains isolated from extreme hyper-arid desert soil and from historic building.</title>
        <authorList>
            <person name="Bukarasam K."/>
            <person name="Bull A."/>
            <person name="Girard G."/>
            <person name="van Wezel G."/>
            <person name="Goodfellow M."/>
        </authorList>
    </citation>
    <scope>NUCLEOTIDE SEQUENCE [LARGE SCALE GENOMIC DNA]</scope>
    <source>
        <strain evidence="6 7">KNN45-2b</strain>
    </source>
</reference>
<dbReference type="CDD" id="cd00038">
    <property type="entry name" value="CAP_ED"/>
    <property type="match status" value="1"/>
</dbReference>
<evidence type="ECO:0000313" key="7">
    <source>
        <dbReference type="Proteomes" id="UP000029713"/>
    </source>
</evidence>
<protein>
    <submittedName>
        <fullName evidence="6">Transcriptional regulator</fullName>
    </submittedName>
</protein>
<proteinExistence type="predicted"/>
<dbReference type="EMBL" id="JPMX01000079">
    <property type="protein sequence ID" value="KGH45345.1"/>
    <property type="molecule type" value="Genomic_DNA"/>
</dbReference>
<accession>A0A098Y4K2</accession>
<dbReference type="Proteomes" id="UP000029713">
    <property type="component" value="Unassembled WGS sequence"/>
</dbReference>
<dbReference type="SMART" id="SM00419">
    <property type="entry name" value="HTH_CRP"/>
    <property type="match status" value="1"/>
</dbReference>
<keyword evidence="2" id="KW-0238">DNA-binding</keyword>
<dbReference type="InterPro" id="IPR000595">
    <property type="entry name" value="cNMP-bd_dom"/>
</dbReference>
<name>A0A098Y4K2_9ACTN</name>
<dbReference type="PANTHER" id="PTHR24567">
    <property type="entry name" value="CRP FAMILY TRANSCRIPTIONAL REGULATORY PROTEIN"/>
    <property type="match status" value="1"/>
</dbReference>
<dbReference type="InterPro" id="IPR018490">
    <property type="entry name" value="cNMP-bd_dom_sf"/>
</dbReference>
<dbReference type="AlphaFoldDB" id="A0A098Y4K2"/>
<dbReference type="GO" id="GO:0003677">
    <property type="term" value="F:DNA binding"/>
    <property type="evidence" value="ECO:0007669"/>
    <property type="project" value="UniProtKB-KW"/>
</dbReference>
<dbReference type="InterPro" id="IPR012318">
    <property type="entry name" value="HTH_CRP"/>
</dbReference>
<keyword evidence="3" id="KW-0804">Transcription</keyword>
<gene>
    <name evidence="6" type="ORF">IN07_18080</name>
</gene>
<dbReference type="InterPro" id="IPR014710">
    <property type="entry name" value="RmlC-like_jellyroll"/>
</dbReference>
<feature type="domain" description="Cyclic nucleotide-binding" evidence="4">
    <location>
        <begin position="30"/>
        <end position="150"/>
    </location>
</feature>
<keyword evidence="7" id="KW-1185">Reference proteome</keyword>
<dbReference type="InterPro" id="IPR050397">
    <property type="entry name" value="Env_Response_Regulators"/>
</dbReference>
<evidence type="ECO:0000313" key="6">
    <source>
        <dbReference type="EMBL" id="KGH45345.1"/>
    </source>
</evidence>
<evidence type="ECO:0000256" key="1">
    <source>
        <dbReference type="ARBA" id="ARBA00023015"/>
    </source>
</evidence>
<comment type="caution">
    <text evidence="6">The sequence shown here is derived from an EMBL/GenBank/DDBJ whole genome shotgun (WGS) entry which is preliminary data.</text>
</comment>
<dbReference type="InterPro" id="IPR036390">
    <property type="entry name" value="WH_DNA-bd_sf"/>
</dbReference>
<evidence type="ECO:0000256" key="3">
    <source>
        <dbReference type="ARBA" id="ARBA00023163"/>
    </source>
</evidence>
<dbReference type="PROSITE" id="PS51063">
    <property type="entry name" value="HTH_CRP_2"/>
    <property type="match status" value="1"/>
</dbReference>
<feature type="domain" description="HTH crp-type" evidence="5">
    <location>
        <begin position="164"/>
        <end position="227"/>
    </location>
</feature>
<dbReference type="SUPFAM" id="SSF46785">
    <property type="entry name" value="Winged helix' DNA-binding domain"/>
    <property type="match status" value="1"/>
</dbReference>
<dbReference type="SUPFAM" id="SSF51206">
    <property type="entry name" value="cAMP-binding domain-like"/>
    <property type="match status" value="1"/>
</dbReference>
<dbReference type="PANTHER" id="PTHR24567:SF74">
    <property type="entry name" value="HTH-TYPE TRANSCRIPTIONAL REGULATOR ARCR"/>
    <property type="match status" value="1"/>
</dbReference>
<keyword evidence="1" id="KW-0805">Transcription regulation</keyword>
<dbReference type="Gene3D" id="2.60.120.10">
    <property type="entry name" value="Jelly Rolls"/>
    <property type="match status" value="1"/>
</dbReference>
<dbReference type="STRING" id="1522368.IN07_18080"/>
<dbReference type="Pfam" id="PF13545">
    <property type="entry name" value="HTH_Crp_2"/>
    <property type="match status" value="1"/>
</dbReference>
<dbReference type="PROSITE" id="PS50042">
    <property type="entry name" value="CNMP_BINDING_3"/>
    <property type="match status" value="1"/>
</dbReference>
<evidence type="ECO:0000259" key="4">
    <source>
        <dbReference type="PROSITE" id="PS50042"/>
    </source>
</evidence>
<dbReference type="Pfam" id="PF00027">
    <property type="entry name" value="cNMP_binding"/>
    <property type="match status" value="1"/>
</dbReference>